<evidence type="ECO:0008006" key="4">
    <source>
        <dbReference type="Google" id="ProtNLM"/>
    </source>
</evidence>
<keyword evidence="1" id="KW-1133">Transmembrane helix</keyword>
<keyword evidence="3" id="KW-1185">Reference proteome</keyword>
<dbReference type="RefSeq" id="WP_102756839.1">
    <property type="nucleotide sequence ID" value="NZ_CP025791.1"/>
</dbReference>
<reference evidence="2 3" key="1">
    <citation type="submission" date="2018-01" db="EMBL/GenBank/DDBJ databases">
        <title>Complete genome sequence of Flavivirga eckloniae ECD14 isolated from seaweed Ecklonia cava.</title>
        <authorList>
            <person name="Lee J.H."/>
            <person name="Baik K.S."/>
            <person name="Seong C.N."/>
        </authorList>
    </citation>
    <scope>NUCLEOTIDE SEQUENCE [LARGE SCALE GENOMIC DNA]</scope>
    <source>
        <strain evidence="2 3">ECD14</strain>
    </source>
</reference>
<name>A0A2K9PUG7_9FLAO</name>
<evidence type="ECO:0000313" key="2">
    <source>
        <dbReference type="EMBL" id="AUP80187.1"/>
    </source>
</evidence>
<proteinExistence type="predicted"/>
<keyword evidence="1" id="KW-0812">Transmembrane</keyword>
<dbReference type="EMBL" id="CP025791">
    <property type="protein sequence ID" value="AUP80187.1"/>
    <property type="molecule type" value="Genomic_DNA"/>
</dbReference>
<accession>A0A2K9PUG7</accession>
<sequence>MEFLGAFLFYFGLLATIIAIFKLMFNYSSKIGIKASRKVYKDESHETQDENEAMVNKWIKSNLLSIVYRIIITIIGLVLLLIYGPNLLPW</sequence>
<feature type="transmembrane region" description="Helical" evidence="1">
    <location>
        <begin position="6"/>
        <end position="25"/>
    </location>
</feature>
<keyword evidence="1" id="KW-0472">Membrane</keyword>
<dbReference type="KEGG" id="fek:C1H87_16310"/>
<feature type="transmembrane region" description="Helical" evidence="1">
    <location>
        <begin position="66"/>
        <end position="84"/>
    </location>
</feature>
<organism evidence="2 3">
    <name type="scientific">Flavivirga eckloniae</name>
    <dbReference type="NCBI Taxonomy" id="1803846"/>
    <lineage>
        <taxon>Bacteria</taxon>
        <taxon>Pseudomonadati</taxon>
        <taxon>Bacteroidota</taxon>
        <taxon>Flavobacteriia</taxon>
        <taxon>Flavobacteriales</taxon>
        <taxon>Flavobacteriaceae</taxon>
        <taxon>Flavivirga</taxon>
    </lineage>
</organism>
<evidence type="ECO:0000313" key="3">
    <source>
        <dbReference type="Proteomes" id="UP000235826"/>
    </source>
</evidence>
<dbReference type="Proteomes" id="UP000235826">
    <property type="component" value="Chromosome"/>
</dbReference>
<dbReference type="AlphaFoldDB" id="A0A2K9PUG7"/>
<protein>
    <recommendedName>
        <fullName evidence="4">DUF3899 domain-containing protein</fullName>
    </recommendedName>
</protein>
<evidence type="ECO:0000256" key="1">
    <source>
        <dbReference type="SAM" id="Phobius"/>
    </source>
</evidence>
<gene>
    <name evidence="2" type="ORF">C1H87_16310</name>
</gene>